<organism evidence="1 2">
    <name type="scientific">Sphenostylis stenocarpa</name>
    <dbReference type="NCBI Taxonomy" id="92480"/>
    <lineage>
        <taxon>Eukaryota</taxon>
        <taxon>Viridiplantae</taxon>
        <taxon>Streptophyta</taxon>
        <taxon>Embryophyta</taxon>
        <taxon>Tracheophyta</taxon>
        <taxon>Spermatophyta</taxon>
        <taxon>Magnoliopsida</taxon>
        <taxon>eudicotyledons</taxon>
        <taxon>Gunneridae</taxon>
        <taxon>Pentapetalae</taxon>
        <taxon>rosids</taxon>
        <taxon>fabids</taxon>
        <taxon>Fabales</taxon>
        <taxon>Fabaceae</taxon>
        <taxon>Papilionoideae</taxon>
        <taxon>50 kb inversion clade</taxon>
        <taxon>NPAAA clade</taxon>
        <taxon>indigoferoid/millettioid clade</taxon>
        <taxon>Phaseoleae</taxon>
        <taxon>Sphenostylis</taxon>
    </lineage>
</organism>
<gene>
    <name evidence="1" type="ORF">AYBTSS11_LOCUS14377</name>
</gene>
<dbReference type="Proteomes" id="UP001189624">
    <property type="component" value="Chromosome 4"/>
</dbReference>
<evidence type="ECO:0000313" key="1">
    <source>
        <dbReference type="EMBL" id="CAJ1950669.1"/>
    </source>
</evidence>
<dbReference type="EMBL" id="OY731401">
    <property type="protein sequence ID" value="CAJ1950669.1"/>
    <property type="molecule type" value="Genomic_DNA"/>
</dbReference>
<accession>A0AA86SU92</accession>
<dbReference type="Gramene" id="rna-AYBTSS11_LOCUS14377">
    <property type="protein sequence ID" value="CAJ1950669.1"/>
    <property type="gene ID" value="gene-AYBTSS11_LOCUS14377"/>
</dbReference>
<protein>
    <submittedName>
        <fullName evidence="1">Uncharacterized protein</fullName>
    </submittedName>
</protein>
<dbReference type="AlphaFoldDB" id="A0AA86SU92"/>
<name>A0AA86SU92_9FABA</name>
<evidence type="ECO:0000313" key="2">
    <source>
        <dbReference type="Proteomes" id="UP001189624"/>
    </source>
</evidence>
<sequence length="73" mass="8214">MGDQFLSLKTWIDTFDKIAYRVKRFGDDCGPMCGPLSGPCGTTNDWVSYQKIPAESRSDIHKTHRLPLAGARR</sequence>
<proteinExistence type="predicted"/>
<reference evidence="1" key="1">
    <citation type="submission" date="2023-10" db="EMBL/GenBank/DDBJ databases">
        <authorList>
            <person name="Domelevo Entfellner J.-B."/>
        </authorList>
    </citation>
    <scope>NUCLEOTIDE SEQUENCE</scope>
</reference>
<keyword evidence="2" id="KW-1185">Reference proteome</keyword>